<feature type="transmembrane region" description="Helical" evidence="5">
    <location>
        <begin position="162"/>
        <end position="183"/>
    </location>
</feature>
<accession>A0ABW6QN40</accession>
<evidence type="ECO:0000259" key="6">
    <source>
        <dbReference type="SMART" id="SM00752"/>
    </source>
</evidence>
<reference evidence="7 8" key="1">
    <citation type="submission" date="2024-10" db="EMBL/GenBank/DDBJ databases">
        <title>The Natural Products Discovery Center: Release of the First 8490 Sequenced Strains for Exploring Actinobacteria Biosynthetic Diversity.</title>
        <authorList>
            <person name="Kalkreuter E."/>
            <person name="Kautsar S.A."/>
            <person name="Yang D."/>
            <person name="Bader C.D."/>
            <person name="Teijaro C.N."/>
            <person name="Fluegel L."/>
            <person name="Davis C.M."/>
            <person name="Simpson J.R."/>
            <person name="Lauterbach L."/>
            <person name="Steele A.D."/>
            <person name="Gui C."/>
            <person name="Meng S."/>
            <person name="Li G."/>
            <person name="Viehrig K."/>
            <person name="Ye F."/>
            <person name="Su P."/>
            <person name="Kiefer A.F."/>
            <person name="Nichols A."/>
            <person name="Cepeda A.J."/>
            <person name="Yan W."/>
            <person name="Fan B."/>
            <person name="Jiang Y."/>
            <person name="Adhikari A."/>
            <person name="Zheng C.-J."/>
            <person name="Schuster L."/>
            <person name="Cowan T.M."/>
            <person name="Smanski M.J."/>
            <person name="Chevrette M.G."/>
            <person name="De Carvalho L.P.S."/>
            <person name="Shen B."/>
        </authorList>
    </citation>
    <scope>NUCLEOTIDE SEQUENCE [LARGE SCALE GENOMIC DNA]</scope>
    <source>
        <strain evidence="7 8">NPDC003040</strain>
    </source>
</reference>
<evidence type="ECO:0000256" key="4">
    <source>
        <dbReference type="ARBA" id="ARBA00023136"/>
    </source>
</evidence>
<evidence type="ECO:0000256" key="3">
    <source>
        <dbReference type="ARBA" id="ARBA00022989"/>
    </source>
</evidence>
<dbReference type="NCBIfam" id="TIGR04033">
    <property type="entry name" value="export_SdpB"/>
    <property type="match status" value="1"/>
</dbReference>
<dbReference type="Pfam" id="PF05090">
    <property type="entry name" value="HTTM"/>
    <property type="match status" value="1"/>
</dbReference>
<evidence type="ECO:0000313" key="7">
    <source>
        <dbReference type="EMBL" id="MFF3222367.1"/>
    </source>
</evidence>
<dbReference type="InterPro" id="IPR023894">
    <property type="entry name" value="Sporulation_SdpB"/>
</dbReference>
<dbReference type="SMART" id="SM00752">
    <property type="entry name" value="HTTM"/>
    <property type="match status" value="1"/>
</dbReference>
<evidence type="ECO:0000256" key="5">
    <source>
        <dbReference type="SAM" id="Phobius"/>
    </source>
</evidence>
<keyword evidence="4 5" id="KW-0472">Membrane</keyword>
<gene>
    <name evidence="7" type="ORF">ACFYV7_06185</name>
</gene>
<comment type="subcellular location">
    <subcellularLocation>
        <location evidence="1">Endomembrane system</location>
        <topology evidence="1">Multi-pass membrane protein</topology>
    </subcellularLocation>
</comment>
<feature type="transmembrane region" description="Helical" evidence="5">
    <location>
        <begin position="252"/>
        <end position="285"/>
    </location>
</feature>
<dbReference type="PANTHER" id="PTHR39535">
    <property type="entry name" value="SPORULATION-DELAYING PROTEIN SDPB"/>
    <property type="match status" value="1"/>
</dbReference>
<keyword evidence="8" id="KW-1185">Reference proteome</keyword>
<keyword evidence="2 5" id="KW-0812">Transmembrane</keyword>
<evidence type="ECO:0000256" key="1">
    <source>
        <dbReference type="ARBA" id="ARBA00004127"/>
    </source>
</evidence>
<evidence type="ECO:0000256" key="2">
    <source>
        <dbReference type="ARBA" id="ARBA00022692"/>
    </source>
</evidence>
<proteinExistence type="predicted"/>
<dbReference type="InterPro" id="IPR052964">
    <property type="entry name" value="Sporulation_signal_mat"/>
</dbReference>
<comment type="caution">
    <text evidence="7">The sequence shown here is derived from an EMBL/GenBank/DDBJ whole genome shotgun (WGS) entry which is preliminary data.</text>
</comment>
<dbReference type="InterPro" id="IPR011020">
    <property type="entry name" value="HTTM-like"/>
</dbReference>
<feature type="transmembrane region" description="Helical" evidence="5">
    <location>
        <begin position="223"/>
        <end position="245"/>
    </location>
</feature>
<feature type="domain" description="HTTM-like" evidence="6">
    <location>
        <begin position="17"/>
        <end position="290"/>
    </location>
</feature>
<dbReference type="EMBL" id="JBIAPI010000001">
    <property type="protein sequence ID" value="MFF3222367.1"/>
    <property type="molecule type" value="Genomic_DNA"/>
</dbReference>
<dbReference type="PANTHER" id="PTHR39535:SF2">
    <property type="entry name" value="HTTM DOMAIN-CONTAINING PROTEIN"/>
    <property type="match status" value="1"/>
</dbReference>
<dbReference type="InterPro" id="IPR053934">
    <property type="entry name" value="HTTM_dom"/>
</dbReference>
<keyword evidence="3 5" id="KW-1133">Transmembrane helix</keyword>
<dbReference type="Proteomes" id="UP001601948">
    <property type="component" value="Unassembled WGS sequence"/>
</dbReference>
<sequence length="315" mass="33480">MCKLRRLIDHAMIATAHFEPRGLSLAAGRSLLAIAELSLILLTPDSALFPDVPGPSTAMRCDGVQAVSLWCITGSGEGALAWSRLAALGVLCLAASGFMPKWTCIPHWYVAFSINASIVPTNGGDAVAQVATMLLIPICLGDDRIWHWQPPKHSLSPGWQGSAFAAQLVICLQVFVIYAVAVVSKLSDPAWLGGHALYIVASDPLFAPPPPIRQLLEPAMTSFWAVAAMTWAVIVVQAAIAVSIFSNRRARLCGLILGSALHVMIIIVLGLPSFGLVMIALLLIVYRGLGPPGPTTEHASIVRGGRAVRVGDRLY</sequence>
<name>A0ABW6QN40_9NOCA</name>
<protein>
    <submittedName>
        <fullName evidence="7">Sporulation-delaying protein SdpB family protein</fullName>
    </submittedName>
</protein>
<organism evidence="7 8">
    <name type="scientific">Nocardia suismassiliense</name>
    <dbReference type="NCBI Taxonomy" id="2077092"/>
    <lineage>
        <taxon>Bacteria</taxon>
        <taxon>Bacillati</taxon>
        <taxon>Actinomycetota</taxon>
        <taxon>Actinomycetes</taxon>
        <taxon>Mycobacteriales</taxon>
        <taxon>Nocardiaceae</taxon>
        <taxon>Nocardia</taxon>
    </lineage>
</organism>
<evidence type="ECO:0000313" key="8">
    <source>
        <dbReference type="Proteomes" id="UP001601948"/>
    </source>
</evidence>
<dbReference type="RefSeq" id="WP_387714266.1">
    <property type="nucleotide sequence ID" value="NZ_JBIAPI010000001.1"/>
</dbReference>